<keyword evidence="2" id="KW-1185">Reference proteome</keyword>
<accession>A0ABW0SAG9</accession>
<dbReference type="Proteomes" id="UP001596056">
    <property type="component" value="Unassembled WGS sequence"/>
</dbReference>
<protein>
    <submittedName>
        <fullName evidence="1">Uncharacterized protein</fullName>
    </submittedName>
</protein>
<comment type="caution">
    <text evidence="1">The sequence shown here is derived from an EMBL/GenBank/DDBJ whole genome shotgun (WGS) entry which is preliminary data.</text>
</comment>
<reference evidence="2" key="1">
    <citation type="journal article" date="2019" name="Int. J. Syst. Evol. Microbiol.">
        <title>The Global Catalogue of Microorganisms (GCM) 10K type strain sequencing project: providing services to taxonomists for standard genome sequencing and annotation.</title>
        <authorList>
            <consortium name="The Broad Institute Genomics Platform"/>
            <consortium name="The Broad Institute Genome Sequencing Center for Infectious Disease"/>
            <person name="Wu L."/>
            <person name="Ma J."/>
        </authorList>
    </citation>
    <scope>NUCLEOTIDE SEQUENCE [LARGE SCALE GENOMIC DNA]</scope>
    <source>
        <strain evidence="2">KACC 11588</strain>
    </source>
</reference>
<proteinExistence type="predicted"/>
<sequence length="339" mass="39026">MTEQDGILPSLLPHVFRDEIQADRFRWIAMTFDKEVPKPEMESRVPAYKADLKRFIQALRNADPVAEAAMTNGERLRAFNAAKMETAVLRDRFGTACPVQSSNFQQPFMPMIWLRSPLQTAGETNKIVGFPLMRSARRQELKALAFDQDITNPDTRAAVAHHVWSATFQPVSTFFNSVRERVSLTGRSGGKFARSGPSSIKGAAFNPRVLIAMLNIFRVYDNWFEPRQYMAPWLENGRAAEMPEGEILKRVPRTDKVVAFRKKPVARPLYRTPAMRLGIQEVKHGRTGRLIVPSLHRVLYRPWLYWGTPVWNTFENRKLDRRSLRYADRQLATLQRKLA</sequence>
<evidence type="ECO:0000313" key="1">
    <source>
        <dbReference type="EMBL" id="MFC5565928.1"/>
    </source>
</evidence>
<organism evidence="1 2">
    <name type="scientific">Rubellimicrobium aerolatum</name>
    <dbReference type="NCBI Taxonomy" id="490979"/>
    <lineage>
        <taxon>Bacteria</taxon>
        <taxon>Pseudomonadati</taxon>
        <taxon>Pseudomonadota</taxon>
        <taxon>Alphaproteobacteria</taxon>
        <taxon>Rhodobacterales</taxon>
        <taxon>Roseobacteraceae</taxon>
        <taxon>Rubellimicrobium</taxon>
    </lineage>
</organism>
<dbReference type="EMBL" id="JBHSNA010000003">
    <property type="protein sequence ID" value="MFC5565928.1"/>
    <property type="molecule type" value="Genomic_DNA"/>
</dbReference>
<name>A0ABW0SAG9_9RHOB</name>
<gene>
    <name evidence="1" type="ORF">ACFPOC_05775</name>
</gene>
<evidence type="ECO:0000313" key="2">
    <source>
        <dbReference type="Proteomes" id="UP001596056"/>
    </source>
</evidence>
<dbReference type="RefSeq" id="WP_209838766.1">
    <property type="nucleotide sequence ID" value="NZ_JAGGJP010000003.1"/>
</dbReference>